<proteinExistence type="predicted"/>
<protein>
    <submittedName>
        <fullName evidence="2">Acetyltransferase (GNAT) family protein</fullName>
    </submittedName>
</protein>
<dbReference type="STRING" id="1792290.MSP8886_03794"/>
<dbReference type="SUPFAM" id="SSF55729">
    <property type="entry name" value="Acyl-CoA N-acyltransferases (Nat)"/>
    <property type="match status" value="1"/>
</dbReference>
<dbReference type="Gene3D" id="3.40.630.30">
    <property type="match status" value="1"/>
</dbReference>
<dbReference type="Proteomes" id="UP000092544">
    <property type="component" value="Unassembled WGS sequence"/>
</dbReference>
<dbReference type="AlphaFoldDB" id="A0A1A8TU32"/>
<evidence type="ECO:0000313" key="2">
    <source>
        <dbReference type="EMBL" id="SBS36658.1"/>
    </source>
</evidence>
<dbReference type="Pfam" id="PF00583">
    <property type="entry name" value="Acetyltransf_1"/>
    <property type="match status" value="1"/>
</dbReference>
<name>A0A1A8TU32_9GAMM</name>
<dbReference type="EMBL" id="FLOB01000014">
    <property type="protein sequence ID" value="SBS36658.1"/>
    <property type="molecule type" value="Genomic_DNA"/>
</dbReference>
<organism evidence="2 3">
    <name type="scientific">Marinomonas spartinae</name>
    <dbReference type="NCBI Taxonomy" id="1792290"/>
    <lineage>
        <taxon>Bacteria</taxon>
        <taxon>Pseudomonadati</taxon>
        <taxon>Pseudomonadota</taxon>
        <taxon>Gammaproteobacteria</taxon>
        <taxon>Oceanospirillales</taxon>
        <taxon>Oceanospirillaceae</taxon>
        <taxon>Marinomonas</taxon>
    </lineage>
</organism>
<keyword evidence="3" id="KW-1185">Reference proteome</keyword>
<dbReference type="PROSITE" id="PS51186">
    <property type="entry name" value="GNAT"/>
    <property type="match status" value="1"/>
</dbReference>
<dbReference type="RefSeq" id="WP_067019529.1">
    <property type="nucleotide sequence ID" value="NZ_FLOB01000014.1"/>
</dbReference>
<accession>A0A1A8TU32</accession>
<dbReference type="InterPro" id="IPR016181">
    <property type="entry name" value="Acyl_CoA_acyltransferase"/>
</dbReference>
<evidence type="ECO:0000259" key="1">
    <source>
        <dbReference type="PROSITE" id="PS51186"/>
    </source>
</evidence>
<dbReference type="InterPro" id="IPR000182">
    <property type="entry name" value="GNAT_dom"/>
</dbReference>
<dbReference type="CDD" id="cd04301">
    <property type="entry name" value="NAT_SF"/>
    <property type="match status" value="1"/>
</dbReference>
<evidence type="ECO:0000313" key="3">
    <source>
        <dbReference type="Proteomes" id="UP000092544"/>
    </source>
</evidence>
<keyword evidence="2" id="KW-0808">Transferase</keyword>
<dbReference type="GO" id="GO:0016747">
    <property type="term" value="F:acyltransferase activity, transferring groups other than amino-acyl groups"/>
    <property type="evidence" value="ECO:0007669"/>
    <property type="project" value="InterPro"/>
</dbReference>
<dbReference type="OrthoDB" id="1821130at2"/>
<gene>
    <name evidence="2" type="ORF">MSP8886_03794</name>
</gene>
<reference evidence="2 3" key="1">
    <citation type="submission" date="2016-06" db="EMBL/GenBank/DDBJ databases">
        <authorList>
            <person name="Kjaerup R.B."/>
            <person name="Dalgaard T.S."/>
            <person name="Juul-Madsen H.R."/>
        </authorList>
    </citation>
    <scope>NUCLEOTIDE SEQUENCE [LARGE SCALE GENOMIC DNA]</scope>
    <source>
        <strain evidence="2 3">CECT 8886</strain>
    </source>
</reference>
<sequence>MNIEYRFIDVETDYETCYEFRKDAYFCSFATYQGFETFIEGYKERLLERIHHPDWFYFHLWYGGRIIGQLEFRCFSTLKKTGYLHLIYLAAEYRGMGLAGELERFIAGRLMEKGCQYCLLSVSRSNQRTLIHYAKFGWHYDSPNPKHDTTDFYLRVLSE</sequence>
<feature type="domain" description="N-acetyltransferase" evidence="1">
    <location>
        <begin position="3"/>
        <end position="159"/>
    </location>
</feature>